<dbReference type="Gene3D" id="3.40.50.10680">
    <property type="entry name" value="CofD-like domains"/>
    <property type="match status" value="1"/>
</dbReference>
<dbReference type="Pfam" id="PF01933">
    <property type="entry name" value="CofD"/>
    <property type="match status" value="1"/>
</dbReference>
<dbReference type="AlphaFoldDB" id="A0A1Y2G208"/>
<accession>A0A1Y2G208</accession>
<dbReference type="GO" id="GO:0043743">
    <property type="term" value="F:LPPG:FO 2-phospho-L-lactate transferase activity"/>
    <property type="evidence" value="ECO:0007669"/>
    <property type="project" value="InterPro"/>
</dbReference>
<dbReference type="PANTHER" id="PTHR31240">
    <property type="entry name" value="MATERNAL EFFECT EMBRYO ARREST 18"/>
    <property type="match status" value="1"/>
</dbReference>
<dbReference type="STRING" id="106004.A0A1Y2G208"/>
<feature type="region of interest" description="Disordered" evidence="1">
    <location>
        <begin position="307"/>
        <end position="326"/>
    </location>
</feature>
<dbReference type="InterPro" id="IPR002882">
    <property type="entry name" value="CofD"/>
</dbReference>
<dbReference type="OrthoDB" id="10267139at2759"/>
<keyword evidence="3" id="KW-1185">Reference proteome</keyword>
<organism evidence="2 3">
    <name type="scientific">Leucosporidium creatinivorum</name>
    <dbReference type="NCBI Taxonomy" id="106004"/>
    <lineage>
        <taxon>Eukaryota</taxon>
        <taxon>Fungi</taxon>
        <taxon>Dikarya</taxon>
        <taxon>Basidiomycota</taxon>
        <taxon>Pucciniomycotina</taxon>
        <taxon>Microbotryomycetes</taxon>
        <taxon>Leucosporidiales</taxon>
        <taxon>Leucosporidium</taxon>
    </lineage>
</organism>
<dbReference type="EMBL" id="MCGR01000007">
    <property type="protein sequence ID" value="ORY88954.1"/>
    <property type="molecule type" value="Genomic_DNA"/>
</dbReference>
<protein>
    <submittedName>
        <fullName evidence="2">Uncharacterized protein</fullName>
    </submittedName>
</protein>
<evidence type="ECO:0000313" key="3">
    <source>
        <dbReference type="Proteomes" id="UP000193467"/>
    </source>
</evidence>
<sequence length="512" mass="55255">MDLPYFERIPALPTVLAPSPRHPLSAAASQTSTPTLATSDALPLEMQVFSVIGGGTGANAILGAFSQSLRTTHILPISDDGGSSSEIQRVLGGGPSVGDLRSRLVRLIPESSAESPLHAIKTLLEYRLSDSASSAEAKSEWHRIIEGKHRLWAGIPNDRKECIRAFLVHVNSRILKKAQRGFNFKRASIGNLFLAGAQLFLGSLPSAIFLFASVTEIPHETFRVVPVINTSSTATIAAELEDGTVIAGQSEISHPSPPSLYPPSRPITPALRPPTPSLGRLPPSPGGSMLGGTYISRSTTPALFEARTLGDEEDEQGLEGEDDDELEAERNRNVVFSKDAIPLESRISRIFYLNAYGNEIFPRANPQFIESLSSATTLIYSPGSLYTSIIPCLALRGVGEAIATSSTIRAKVLFLNSSLDRETPDYTALDFVEAIRSACSGTYGEEGRAHRWEARDLISHVVYIEEGEVQVDTSALESLGIASIPLSMPGRRFDEEGARKALRILDDGHFTQ</sequence>
<gene>
    <name evidence="2" type="ORF">BCR35DRAFT_288228</name>
</gene>
<feature type="compositionally biased region" description="Acidic residues" evidence="1">
    <location>
        <begin position="311"/>
        <end position="326"/>
    </location>
</feature>
<proteinExistence type="predicted"/>
<name>A0A1Y2G208_9BASI</name>
<dbReference type="InterPro" id="IPR038136">
    <property type="entry name" value="CofD-like_dom_sf"/>
</dbReference>
<feature type="compositionally biased region" description="Pro residues" evidence="1">
    <location>
        <begin position="255"/>
        <end position="276"/>
    </location>
</feature>
<evidence type="ECO:0000313" key="2">
    <source>
        <dbReference type="EMBL" id="ORY88954.1"/>
    </source>
</evidence>
<evidence type="ECO:0000256" key="1">
    <source>
        <dbReference type="SAM" id="MobiDB-lite"/>
    </source>
</evidence>
<dbReference type="PANTHER" id="PTHR31240:SF0">
    <property type="entry name" value="MATERNAL EFFECT EMBRYO ARREST 18"/>
    <property type="match status" value="1"/>
</dbReference>
<feature type="region of interest" description="Disordered" evidence="1">
    <location>
        <begin position="249"/>
        <end position="292"/>
    </location>
</feature>
<dbReference type="Proteomes" id="UP000193467">
    <property type="component" value="Unassembled WGS sequence"/>
</dbReference>
<comment type="caution">
    <text evidence="2">The sequence shown here is derived from an EMBL/GenBank/DDBJ whole genome shotgun (WGS) entry which is preliminary data.</text>
</comment>
<dbReference type="SUPFAM" id="SSF142338">
    <property type="entry name" value="CofD-like"/>
    <property type="match status" value="1"/>
</dbReference>
<reference evidence="2 3" key="1">
    <citation type="submission" date="2016-07" db="EMBL/GenBank/DDBJ databases">
        <title>Pervasive Adenine N6-methylation of Active Genes in Fungi.</title>
        <authorList>
            <consortium name="DOE Joint Genome Institute"/>
            <person name="Mondo S.J."/>
            <person name="Dannebaum R.O."/>
            <person name="Kuo R.C."/>
            <person name="Labutti K."/>
            <person name="Haridas S."/>
            <person name="Kuo A."/>
            <person name="Salamov A."/>
            <person name="Ahrendt S.R."/>
            <person name="Lipzen A."/>
            <person name="Sullivan W."/>
            <person name="Andreopoulos W.B."/>
            <person name="Clum A."/>
            <person name="Lindquist E."/>
            <person name="Daum C."/>
            <person name="Ramamoorthy G.K."/>
            <person name="Gryganskyi A."/>
            <person name="Culley D."/>
            <person name="Magnuson J.K."/>
            <person name="James T.Y."/>
            <person name="O'Malley M.A."/>
            <person name="Stajich J.E."/>
            <person name="Spatafora J.W."/>
            <person name="Visel A."/>
            <person name="Grigoriev I.V."/>
        </authorList>
    </citation>
    <scope>NUCLEOTIDE SEQUENCE [LARGE SCALE GENOMIC DNA]</scope>
    <source>
        <strain evidence="2 3">62-1032</strain>
    </source>
</reference>
<dbReference type="InParanoid" id="A0A1Y2G208"/>